<protein>
    <submittedName>
        <fullName evidence="1">Uncharacterized protein</fullName>
    </submittedName>
</protein>
<reference evidence="2" key="1">
    <citation type="submission" date="2015-10" db="EMBL/GenBank/DDBJ databases">
        <authorList>
            <person name="Luecker S."/>
            <person name="Luecker S."/>
        </authorList>
    </citation>
    <scope>NUCLEOTIDE SEQUENCE [LARGE SCALE GENOMIC DNA]</scope>
</reference>
<dbReference type="EMBL" id="CZPZ01000023">
    <property type="protein sequence ID" value="CUS37588.1"/>
    <property type="molecule type" value="Genomic_DNA"/>
</dbReference>
<dbReference type="AlphaFoldDB" id="A0A0S4LNJ3"/>
<sequence length="58" mass="6934">MALGCRRCGGYIIHELPDDYYQTKRWRCINCGWSREGMVVHPCRPVSVSKRESYQRRE</sequence>
<dbReference type="Proteomes" id="UP000198736">
    <property type="component" value="Unassembled WGS sequence"/>
</dbReference>
<accession>A0A0S4LNJ3</accession>
<proteinExistence type="predicted"/>
<name>A0A0S4LNJ3_9BACT</name>
<organism evidence="1 2">
    <name type="scientific">Candidatus Nitrospira nitrificans</name>
    <dbReference type="NCBI Taxonomy" id="1742973"/>
    <lineage>
        <taxon>Bacteria</taxon>
        <taxon>Pseudomonadati</taxon>
        <taxon>Nitrospirota</taxon>
        <taxon>Nitrospiria</taxon>
        <taxon>Nitrospirales</taxon>
        <taxon>Nitrospiraceae</taxon>
        <taxon>Nitrospira</taxon>
    </lineage>
</organism>
<evidence type="ECO:0000313" key="2">
    <source>
        <dbReference type="Proteomes" id="UP000198736"/>
    </source>
</evidence>
<gene>
    <name evidence="1" type="ORF">COMA2_30351</name>
</gene>
<keyword evidence="2" id="KW-1185">Reference proteome</keyword>
<evidence type="ECO:0000313" key="1">
    <source>
        <dbReference type="EMBL" id="CUS37588.1"/>
    </source>
</evidence>